<gene>
    <name evidence="1" type="ORF">OIU74_000052</name>
</gene>
<organism evidence="1 2">
    <name type="scientific">Salix koriyanagi</name>
    <dbReference type="NCBI Taxonomy" id="2511006"/>
    <lineage>
        <taxon>Eukaryota</taxon>
        <taxon>Viridiplantae</taxon>
        <taxon>Streptophyta</taxon>
        <taxon>Embryophyta</taxon>
        <taxon>Tracheophyta</taxon>
        <taxon>Spermatophyta</taxon>
        <taxon>Magnoliopsida</taxon>
        <taxon>eudicotyledons</taxon>
        <taxon>Gunneridae</taxon>
        <taxon>Pentapetalae</taxon>
        <taxon>rosids</taxon>
        <taxon>fabids</taxon>
        <taxon>Malpighiales</taxon>
        <taxon>Salicaceae</taxon>
        <taxon>Saliceae</taxon>
        <taxon>Salix</taxon>
    </lineage>
</organism>
<evidence type="ECO:0000313" key="1">
    <source>
        <dbReference type="EMBL" id="KAJ6775781.1"/>
    </source>
</evidence>
<sequence>MLFLEEELQLGMQLLNSQRKGSHLENFASSL</sequence>
<protein>
    <submittedName>
        <fullName evidence="1">Uncharacterized protein</fullName>
    </submittedName>
</protein>
<dbReference type="Proteomes" id="UP001151752">
    <property type="component" value="Chromosome 16"/>
</dbReference>
<reference evidence="1" key="2">
    <citation type="journal article" date="2023" name="Int. J. Mol. Sci.">
        <title>De Novo Assembly and Annotation of 11 Diverse Shrub Willow (Salix) Genomes Reveals Novel Gene Organization in Sex-Linked Regions.</title>
        <authorList>
            <person name="Hyden B."/>
            <person name="Feng K."/>
            <person name="Yates T.B."/>
            <person name="Jawdy S."/>
            <person name="Cereghino C."/>
            <person name="Smart L.B."/>
            <person name="Muchero W."/>
        </authorList>
    </citation>
    <scope>NUCLEOTIDE SEQUENCE</scope>
    <source>
        <tissue evidence="1">Shoot tip</tissue>
    </source>
</reference>
<reference evidence="1" key="1">
    <citation type="submission" date="2022-11" db="EMBL/GenBank/DDBJ databases">
        <authorList>
            <person name="Hyden B.L."/>
            <person name="Feng K."/>
            <person name="Yates T."/>
            <person name="Jawdy S."/>
            <person name="Smart L.B."/>
            <person name="Muchero W."/>
        </authorList>
    </citation>
    <scope>NUCLEOTIDE SEQUENCE</scope>
    <source>
        <tissue evidence="1">Shoot tip</tissue>
    </source>
</reference>
<accession>A0A9Q1ALX7</accession>
<evidence type="ECO:0000313" key="2">
    <source>
        <dbReference type="Proteomes" id="UP001151752"/>
    </source>
</evidence>
<comment type="caution">
    <text evidence="1">The sequence shown here is derived from an EMBL/GenBank/DDBJ whole genome shotgun (WGS) entry which is preliminary data.</text>
</comment>
<dbReference type="AlphaFoldDB" id="A0A9Q1ALX7"/>
<proteinExistence type="predicted"/>
<keyword evidence="2" id="KW-1185">Reference proteome</keyword>
<dbReference type="EMBL" id="JAPFFM010000001">
    <property type="protein sequence ID" value="KAJ6775781.1"/>
    <property type="molecule type" value="Genomic_DNA"/>
</dbReference>
<name>A0A9Q1ALX7_9ROSI</name>
<feature type="non-terminal residue" evidence="1">
    <location>
        <position position="31"/>
    </location>
</feature>